<evidence type="ECO:0000256" key="1">
    <source>
        <dbReference type="SAM" id="MobiDB-lite"/>
    </source>
</evidence>
<evidence type="ECO:0000313" key="3">
    <source>
        <dbReference type="Proteomes" id="UP000274504"/>
    </source>
</evidence>
<dbReference type="GO" id="GO:0006623">
    <property type="term" value="P:protein targeting to vacuole"/>
    <property type="evidence" value="ECO:0007669"/>
    <property type="project" value="InterPro"/>
</dbReference>
<gene>
    <name evidence="2" type="ORF">HDID_LOCUS2279</name>
</gene>
<dbReference type="InterPro" id="IPR045111">
    <property type="entry name" value="Vps41/Vps8"/>
</dbReference>
<dbReference type="EMBL" id="UYSG01000540">
    <property type="protein sequence ID" value="VDL19740.1"/>
    <property type="molecule type" value="Genomic_DNA"/>
</dbReference>
<accession>A0A0R3SCH1</accession>
<dbReference type="Proteomes" id="UP000274504">
    <property type="component" value="Unassembled WGS sequence"/>
</dbReference>
<evidence type="ECO:0000313" key="4">
    <source>
        <dbReference type="WBParaSite" id="HDID_0000227801-mRNA-1"/>
    </source>
</evidence>
<dbReference type="STRING" id="6216.A0A0R3SCH1"/>
<dbReference type="PANTHER" id="PTHR12616:SF8">
    <property type="entry name" value="VACUOLAR PROTEIN SORTING-ASSOCIATED PROTEIN 8 HOMOLOG"/>
    <property type="match status" value="1"/>
</dbReference>
<evidence type="ECO:0000313" key="2">
    <source>
        <dbReference type="EMBL" id="VDL19740.1"/>
    </source>
</evidence>
<protein>
    <submittedName>
        <fullName evidence="4">RING-type E3 ubiquitin transferase</fullName>
    </submittedName>
</protein>
<dbReference type="PANTHER" id="PTHR12616">
    <property type="entry name" value="VACUOLAR PROTEIN SORTING VPS41"/>
    <property type="match status" value="1"/>
</dbReference>
<dbReference type="AlphaFoldDB" id="A0A0R3SCH1"/>
<reference evidence="2 3" key="2">
    <citation type="submission" date="2018-11" db="EMBL/GenBank/DDBJ databases">
        <authorList>
            <consortium name="Pathogen Informatics"/>
        </authorList>
    </citation>
    <scope>NUCLEOTIDE SEQUENCE [LARGE SCALE GENOMIC DNA]</scope>
</reference>
<dbReference type="GO" id="GO:0005770">
    <property type="term" value="C:late endosome"/>
    <property type="evidence" value="ECO:0007669"/>
    <property type="project" value="TreeGrafter"/>
</dbReference>
<reference evidence="4" key="1">
    <citation type="submission" date="2017-02" db="UniProtKB">
        <authorList>
            <consortium name="WormBaseParasite"/>
        </authorList>
    </citation>
    <scope>IDENTIFICATION</scope>
</reference>
<proteinExistence type="predicted"/>
<organism evidence="4">
    <name type="scientific">Hymenolepis diminuta</name>
    <name type="common">Rat tapeworm</name>
    <dbReference type="NCBI Taxonomy" id="6216"/>
    <lineage>
        <taxon>Eukaryota</taxon>
        <taxon>Metazoa</taxon>
        <taxon>Spiralia</taxon>
        <taxon>Lophotrochozoa</taxon>
        <taxon>Platyhelminthes</taxon>
        <taxon>Cestoda</taxon>
        <taxon>Eucestoda</taxon>
        <taxon>Cyclophyllidea</taxon>
        <taxon>Hymenolepididae</taxon>
        <taxon>Hymenolepis</taxon>
    </lineage>
</organism>
<feature type="region of interest" description="Disordered" evidence="1">
    <location>
        <begin position="406"/>
        <end position="426"/>
    </location>
</feature>
<sequence>MPEAEREHAVASVGGDTNLRLLLDELLSKSDPLVAELYFRLLLASTNDEDTRIQQNHHSLCDFLRVNSEYRAAILLELLDEESYPQELACIYEKIGDWGKATELLKRDFLEHWKYLVEDTGDSSAKYLTVLEELMFRAKTWFDFAARQCISKRSSENAPPWFLIIDTLSVLRNKSLSEQLTLCLNDLFHKLLESANPYVPTPALINRVLQLSEKSVSNFGSETNKFLLQLVGVWHKEVNLMQDCHQLMISDINSSEQVLVSVLKRGIGMRRYSCALCGLSFALRYRRMRSTVTCSLHTGGFTTIAERNPSSSEIVLMWCGHGVHVDCYETYRERLKTRISGALSEDKNYVCFQCNNFIDSSAPPLSDRNGCRGNTQSTLPILPQHLLDALDEIEISQAYHSCKSSQQKLVTQPQPQKSMNPFGDDG</sequence>
<dbReference type="GO" id="GO:0034058">
    <property type="term" value="P:endosomal vesicle fusion"/>
    <property type="evidence" value="ECO:0007669"/>
    <property type="project" value="TreeGrafter"/>
</dbReference>
<dbReference type="GO" id="GO:0030897">
    <property type="term" value="C:HOPS complex"/>
    <property type="evidence" value="ECO:0007669"/>
    <property type="project" value="TreeGrafter"/>
</dbReference>
<feature type="compositionally biased region" description="Polar residues" evidence="1">
    <location>
        <begin position="406"/>
        <end position="419"/>
    </location>
</feature>
<name>A0A0R3SCH1_HYMDI</name>
<dbReference type="OrthoDB" id="289913at2759"/>
<dbReference type="WBParaSite" id="HDID_0000227801-mRNA-1">
    <property type="protein sequence ID" value="HDID_0000227801-mRNA-1"/>
    <property type="gene ID" value="HDID_0000227801"/>
</dbReference>